<dbReference type="Proteomes" id="UP000266239">
    <property type="component" value="Unassembled WGS sequence"/>
</dbReference>
<feature type="region of interest" description="Disordered" evidence="1">
    <location>
        <begin position="129"/>
        <end position="191"/>
    </location>
</feature>
<dbReference type="VEuPathDB" id="FungiDB:H257_04510"/>
<keyword evidence="2" id="KW-0812">Transmembrane</keyword>
<dbReference type="AlphaFoldDB" id="A0A397BRU7"/>
<keyword evidence="2" id="KW-1133">Transmembrane helix</keyword>
<evidence type="ECO:0000256" key="2">
    <source>
        <dbReference type="SAM" id="Phobius"/>
    </source>
</evidence>
<evidence type="ECO:0000256" key="1">
    <source>
        <dbReference type="SAM" id="MobiDB-lite"/>
    </source>
</evidence>
<dbReference type="EMBL" id="QUTA01003107">
    <property type="protein sequence ID" value="RHY24890.1"/>
    <property type="molecule type" value="Genomic_DNA"/>
</dbReference>
<evidence type="ECO:0000313" key="3">
    <source>
        <dbReference type="EMBL" id="RHY24890.1"/>
    </source>
</evidence>
<keyword evidence="2" id="KW-0472">Membrane</keyword>
<accession>A0A397BRU7</accession>
<gene>
    <name evidence="3" type="ORF">DYB25_006468</name>
</gene>
<feature type="compositionally biased region" description="Low complexity" evidence="1">
    <location>
        <begin position="135"/>
        <end position="178"/>
    </location>
</feature>
<organism evidence="3 4">
    <name type="scientific">Aphanomyces astaci</name>
    <name type="common">Crayfish plague agent</name>
    <dbReference type="NCBI Taxonomy" id="112090"/>
    <lineage>
        <taxon>Eukaryota</taxon>
        <taxon>Sar</taxon>
        <taxon>Stramenopiles</taxon>
        <taxon>Oomycota</taxon>
        <taxon>Saprolegniomycetes</taxon>
        <taxon>Saprolegniales</taxon>
        <taxon>Verrucalvaceae</taxon>
        <taxon>Aphanomyces</taxon>
    </lineage>
</organism>
<protein>
    <submittedName>
        <fullName evidence="3">Uncharacterized protein</fullName>
    </submittedName>
</protein>
<proteinExistence type="predicted"/>
<sequence>MNTNTGVTPAAPSQAITTFEELRLTDVAMIDEKEDLSMLRRTLLKKRKLVLGAGVLLVVVVTGIVAIVSSASTESASTGEALLPTTVSPTTASPTTASPTTVSPATDAPILEEVGVGSIANSVESTYSSDAATNTTSPESVTTPAVPTTTTSTTTNATTTLEATTTTSARTTTTSAPTTPAPTPAPTEKLLPFTDTKFDWTNFASWEADTSADCSWAKGGFKGSSIEVSSFGRPFKESPVIRTKKGWSGEKVLHIEWTSNPGSDTNIWLLPTSLVNQFGDLRWPNCGEYDIFEMFNGDAAIGHSGTLSYFGGGLTDFGQSTTHIASKDCFAAETVHKPMVAPNGAQYSVAYGRKTSMTIIFGSDSKGKFIQQAQDATLKAGPNSTYDVVLDGATVTDKIYNNAQSYWGTTPTGGCAAGFNPDSGYPFWGEFRLILQEQYQGSFVVSNFQVLTKTP</sequence>
<comment type="caution">
    <text evidence="3">The sequence shown here is derived from an EMBL/GenBank/DDBJ whole genome shotgun (WGS) entry which is preliminary data.</text>
</comment>
<feature type="region of interest" description="Disordered" evidence="1">
    <location>
        <begin position="75"/>
        <end position="108"/>
    </location>
</feature>
<feature type="transmembrane region" description="Helical" evidence="2">
    <location>
        <begin position="49"/>
        <end position="68"/>
    </location>
</feature>
<reference evidence="3 4" key="1">
    <citation type="submission" date="2018-08" db="EMBL/GenBank/DDBJ databases">
        <title>Aphanomyces genome sequencing and annotation.</title>
        <authorList>
            <person name="Minardi D."/>
            <person name="Oidtmann B."/>
            <person name="Van Der Giezen M."/>
            <person name="Studholme D.J."/>
        </authorList>
    </citation>
    <scope>NUCLEOTIDE SEQUENCE [LARGE SCALE GENOMIC DNA]</scope>
    <source>
        <strain evidence="3 4">Yx</strain>
    </source>
</reference>
<evidence type="ECO:0000313" key="4">
    <source>
        <dbReference type="Proteomes" id="UP000266239"/>
    </source>
</evidence>
<name>A0A397BRU7_APHAT</name>